<evidence type="ECO:0000256" key="1">
    <source>
        <dbReference type="SAM" id="MobiDB-lite"/>
    </source>
</evidence>
<gene>
    <name evidence="2" type="ORF">QBC33DRAFT_511813</name>
</gene>
<comment type="caution">
    <text evidence="2">The sequence shown here is derived from an EMBL/GenBank/DDBJ whole genome shotgun (WGS) entry which is preliminary data.</text>
</comment>
<protein>
    <submittedName>
        <fullName evidence="2">Uncharacterized protein</fullName>
    </submittedName>
</protein>
<reference evidence="2" key="1">
    <citation type="submission" date="2023-06" db="EMBL/GenBank/DDBJ databases">
        <title>Genome-scale phylogeny and comparative genomics of the fungal order Sordariales.</title>
        <authorList>
            <consortium name="Lawrence Berkeley National Laboratory"/>
            <person name="Hensen N."/>
            <person name="Bonometti L."/>
            <person name="Westerberg I."/>
            <person name="Brannstrom I.O."/>
            <person name="Guillou S."/>
            <person name="Cros-Aarteil S."/>
            <person name="Calhoun S."/>
            <person name="Haridas S."/>
            <person name="Kuo A."/>
            <person name="Mondo S."/>
            <person name="Pangilinan J."/>
            <person name="Riley R."/>
            <person name="Labutti K."/>
            <person name="Andreopoulos B."/>
            <person name="Lipzen A."/>
            <person name="Chen C."/>
            <person name="Yanf M."/>
            <person name="Daum C."/>
            <person name="Ng V."/>
            <person name="Clum A."/>
            <person name="Steindorff A."/>
            <person name="Ohm R."/>
            <person name="Martin F."/>
            <person name="Silar P."/>
            <person name="Natvig D."/>
            <person name="Lalanne C."/>
            <person name="Gautier V."/>
            <person name="Ament-Velasquez S.L."/>
            <person name="Kruys A."/>
            <person name="Hutchinson M.I."/>
            <person name="Powell A.J."/>
            <person name="Barry K."/>
            <person name="Miller A.N."/>
            <person name="Grigoriev I.V."/>
            <person name="Debuchy R."/>
            <person name="Gladieux P."/>
            <person name="Thoren M.H."/>
            <person name="Johannesson H."/>
        </authorList>
    </citation>
    <scope>NUCLEOTIDE SEQUENCE</scope>
    <source>
        <strain evidence="2">8032-3</strain>
    </source>
</reference>
<accession>A0AAJ0C8P7</accession>
<dbReference type="AlphaFoldDB" id="A0AAJ0C8P7"/>
<dbReference type="GeneID" id="85309056"/>
<name>A0AAJ0C8P7_9PEZI</name>
<evidence type="ECO:0000313" key="3">
    <source>
        <dbReference type="Proteomes" id="UP001244011"/>
    </source>
</evidence>
<feature type="region of interest" description="Disordered" evidence="1">
    <location>
        <begin position="45"/>
        <end position="78"/>
    </location>
</feature>
<sequence length="107" mass="11097">MVREVRMRLHTLLANANCHAEDTMARNDARVRAAVQSKAWLAVEGAAPPAPPARKPSSEGAYASYNGERGRGGAADVARPKSGLRCLASCDGARASSTGLVSPLGPL</sequence>
<dbReference type="RefSeq" id="XP_060287231.1">
    <property type="nucleotide sequence ID" value="XM_060425869.1"/>
</dbReference>
<organism evidence="2 3">
    <name type="scientific">Phialemonium atrogriseum</name>
    <dbReference type="NCBI Taxonomy" id="1093897"/>
    <lineage>
        <taxon>Eukaryota</taxon>
        <taxon>Fungi</taxon>
        <taxon>Dikarya</taxon>
        <taxon>Ascomycota</taxon>
        <taxon>Pezizomycotina</taxon>
        <taxon>Sordariomycetes</taxon>
        <taxon>Sordariomycetidae</taxon>
        <taxon>Cephalothecales</taxon>
        <taxon>Cephalothecaceae</taxon>
        <taxon>Phialemonium</taxon>
    </lineage>
</organism>
<dbReference type="EMBL" id="MU838999">
    <property type="protein sequence ID" value="KAK1771018.1"/>
    <property type="molecule type" value="Genomic_DNA"/>
</dbReference>
<keyword evidence="3" id="KW-1185">Reference proteome</keyword>
<evidence type="ECO:0000313" key="2">
    <source>
        <dbReference type="EMBL" id="KAK1771018.1"/>
    </source>
</evidence>
<proteinExistence type="predicted"/>
<dbReference type="Proteomes" id="UP001244011">
    <property type="component" value="Unassembled WGS sequence"/>
</dbReference>